<reference evidence="7 8" key="1">
    <citation type="submission" date="2019-02" db="EMBL/GenBank/DDBJ databases">
        <title>Deep-cultivation of Planctomycetes and their phenomic and genomic characterization uncovers novel biology.</title>
        <authorList>
            <person name="Wiegand S."/>
            <person name="Jogler M."/>
            <person name="Boedeker C."/>
            <person name="Pinto D."/>
            <person name="Vollmers J."/>
            <person name="Rivas-Marin E."/>
            <person name="Kohn T."/>
            <person name="Peeters S.H."/>
            <person name="Heuer A."/>
            <person name="Rast P."/>
            <person name="Oberbeckmann S."/>
            <person name="Bunk B."/>
            <person name="Jeske O."/>
            <person name="Meyerdierks A."/>
            <person name="Storesund J.E."/>
            <person name="Kallscheuer N."/>
            <person name="Luecker S."/>
            <person name="Lage O.M."/>
            <person name="Pohl T."/>
            <person name="Merkel B.J."/>
            <person name="Hornburger P."/>
            <person name="Mueller R.-W."/>
            <person name="Bruemmer F."/>
            <person name="Labrenz M."/>
            <person name="Spormann A.M."/>
            <person name="Op den Camp H."/>
            <person name="Overmann J."/>
            <person name="Amann R."/>
            <person name="Jetten M.S.M."/>
            <person name="Mascher T."/>
            <person name="Medema M.H."/>
            <person name="Devos D.P."/>
            <person name="Kaster A.-K."/>
            <person name="Ovreas L."/>
            <person name="Rohde M."/>
            <person name="Galperin M.Y."/>
            <person name="Jogler C."/>
        </authorList>
    </citation>
    <scope>NUCLEOTIDE SEQUENCE [LARGE SCALE GENOMIC DNA]</scope>
    <source>
        <strain evidence="7 8">Spb1</strain>
    </source>
</reference>
<evidence type="ECO:0000256" key="1">
    <source>
        <dbReference type="ARBA" id="ARBA00022485"/>
    </source>
</evidence>
<dbReference type="SUPFAM" id="SSF54862">
    <property type="entry name" value="4Fe-4S ferredoxins"/>
    <property type="match status" value="1"/>
</dbReference>
<feature type="compositionally biased region" description="Acidic residues" evidence="5">
    <location>
        <begin position="359"/>
        <end position="368"/>
    </location>
</feature>
<dbReference type="InterPro" id="IPR017896">
    <property type="entry name" value="4Fe4S_Fe-S-bd"/>
</dbReference>
<dbReference type="PANTHER" id="PTHR43687:SF1">
    <property type="entry name" value="FERREDOXIN III"/>
    <property type="match status" value="1"/>
</dbReference>
<keyword evidence="8" id="KW-1185">Reference proteome</keyword>
<dbReference type="InterPro" id="IPR050572">
    <property type="entry name" value="Fe-S_Ferredoxin"/>
</dbReference>
<evidence type="ECO:0000256" key="4">
    <source>
        <dbReference type="ARBA" id="ARBA00023014"/>
    </source>
</evidence>
<dbReference type="PANTHER" id="PTHR43687">
    <property type="entry name" value="ADENYLYLSULFATE REDUCTASE, BETA SUBUNIT"/>
    <property type="match status" value="1"/>
</dbReference>
<protein>
    <submittedName>
        <fullName evidence="7">4Fe-4S binding domain protein</fullName>
    </submittedName>
</protein>
<feature type="domain" description="4Fe-4S ferredoxin-type" evidence="6">
    <location>
        <begin position="252"/>
        <end position="283"/>
    </location>
</feature>
<dbReference type="KEGG" id="peh:Spb1_40330"/>
<accession>A0A518GU24</accession>
<dbReference type="Proteomes" id="UP000315349">
    <property type="component" value="Chromosome"/>
</dbReference>
<keyword evidence="2" id="KW-0479">Metal-binding</keyword>
<evidence type="ECO:0000259" key="6">
    <source>
        <dbReference type="PROSITE" id="PS51379"/>
    </source>
</evidence>
<dbReference type="EMBL" id="CP036299">
    <property type="protein sequence ID" value="QDV32085.1"/>
    <property type="molecule type" value="Genomic_DNA"/>
</dbReference>
<dbReference type="AlphaFoldDB" id="A0A518GU24"/>
<evidence type="ECO:0000256" key="2">
    <source>
        <dbReference type="ARBA" id="ARBA00022723"/>
    </source>
</evidence>
<evidence type="ECO:0000256" key="5">
    <source>
        <dbReference type="SAM" id="MobiDB-lite"/>
    </source>
</evidence>
<evidence type="ECO:0000313" key="8">
    <source>
        <dbReference type="Proteomes" id="UP000315349"/>
    </source>
</evidence>
<organism evidence="7 8">
    <name type="scientific">Planctopirus ephydatiae</name>
    <dbReference type="NCBI Taxonomy" id="2528019"/>
    <lineage>
        <taxon>Bacteria</taxon>
        <taxon>Pseudomonadati</taxon>
        <taxon>Planctomycetota</taxon>
        <taxon>Planctomycetia</taxon>
        <taxon>Planctomycetales</taxon>
        <taxon>Planctomycetaceae</taxon>
        <taxon>Planctopirus</taxon>
    </lineage>
</organism>
<dbReference type="RefSeq" id="WP_145304038.1">
    <property type="nucleotide sequence ID" value="NZ_CP036299.1"/>
</dbReference>
<keyword evidence="3" id="KW-0408">Iron</keyword>
<dbReference type="GO" id="GO:0046872">
    <property type="term" value="F:metal ion binding"/>
    <property type="evidence" value="ECO:0007669"/>
    <property type="project" value="UniProtKB-KW"/>
</dbReference>
<keyword evidence="4" id="KW-0411">Iron-sulfur</keyword>
<sequence>MASGKLTVVISQAPGKNPVKRALEEDIAVQLMLGGQVDVSVIPHLYDLPADHTGLMFLRSLPGHFVILSWLYPRAAHWVLDRQKIGGQLGKTLIVDEDEDEAETDADSAEILAEMNGAHSEAGAETHGKPSRTIWSIDLRVRSDAAAYVEEIQRIAAEMAVPVVSLGLSFPSKSAPPKASEDLPLITPPVHSMANGSSEANGAALLPIPVHVGTEELTKRRWYPVIDYSRCTNCMECIDFCLFGVYGVDALDRILVEQQDSCKKGCPACSRVCPANAIIFPEHKTAAIAGADGDGPAAFKVDLSKLFGGGNDSAESALEMAVKERDQELVADGREAVGMKVGIPKRQEGKAQSPRDNLDDLLDSLDSF</sequence>
<name>A0A518GU24_9PLAN</name>
<proteinExistence type="predicted"/>
<feature type="region of interest" description="Disordered" evidence="5">
    <location>
        <begin position="341"/>
        <end position="368"/>
    </location>
</feature>
<feature type="domain" description="4Fe-4S ferredoxin-type" evidence="6">
    <location>
        <begin position="222"/>
        <end position="251"/>
    </location>
</feature>
<evidence type="ECO:0000313" key="7">
    <source>
        <dbReference type="EMBL" id="QDV32085.1"/>
    </source>
</evidence>
<dbReference type="Gene3D" id="3.30.70.20">
    <property type="match status" value="1"/>
</dbReference>
<dbReference type="PROSITE" id="PS51379">
    <property type="entry name" value="4FE4S_FER_2"/>
    <property type="match status" value="2"/>
</dbReference>
<evidence type="ECO:0000256" key="3">
    <source>
        <dbReference type="ARBA" id="ARBA00023004"/>
    </source>
</evidence>
<dbReference type="OrthoDB" id="9778602at2"/>
<dbReference type="GO" id="GO:0051539">
    <property type="term" value="F:4 iron, 4 sulfur cluster binding"/>
    <property type="evidence" value="ECO:0007669"/>
    <property type="project" value="UniProtKB-KW"/>
</dbReference>
<gene>
    <name evidence="7" type="ORF">Spb1_40330</name>
</gene>
<keyword evidence="1" id="KW-0004">4Fe-4S</keyword>